<feature type="domain" description="Glycosyl transferase family 1" evidence="1">
    <location>
        <begin position="184"/>
        <end position="344"/>
    </location>
</feature>
<dbReference type="PANTHER" id="PTHR46401:SF2">
    <property type="entry name" value="GLYCOSYLTRANSFERASE WBBK-RELATED"/>
    <property type="match status" value="1"/>
</dbReference>
<dbReference type="GO" id="GO:0016757">
    <property type="term" value="F:glycosyltransferase activity"/>
    <property type="evidence" value="ECO:0007669"/>
    <property type="project" value="InterPro"/>
</dbReference>
<evidence type="ECO:0000259" key="1">
    <source>
        <dbReference type="Pfam" id="PF00534"/>
    </source>
</evidence>
<dbReference type="RefSeq" id="WP_135999420.1">
    <property type="nucleotide sequence ID" value="NZ_SRYX01000021.1"/>
</dbReference>
<dbReference type="SUPFAM" id="SSF53756">
    <property type="entry name" value="UDP-Glycosyltransferase/glycogen phosphorylase"/>
    <property type="match status" value="1"/>
</dbReference>
<dbReference type="GO" id="GO:0009103">
    <property type="term" value="P:lipopolysaccharide biosynthetic process"/>
    <property type="evidence" value="ECO:0007669"/>
    <property type="project" value="TreeGrafter"/>
</dbReference>
<accession>A0A4S2D8G9</accession>
<keyword evidence="3" id="KW-0808">Transferase</keyword>
<dbReference type="PANTHER" id="PTHR46401">
    <property type="entry name" value="GLYCOSYLTRANSFERASE WBBK-RELATED"/>
    <property type="match status" value="1"/>
</dbReference>
<gene>
    <name evidence="3" type="ORF">E5353_07345</name>
</gene>
<comment type="caution">
    <text evidence="3">The sequence shown here is derived from an EMBL/GenBank/DDBJ whole genome shotgun (WGS) entry which is preliminary data.</text>
</comment>
<dbReference type="InterPro" id="IPR028098">
    <property type="entry name" value="Glyco_trans_4-like_N"/>
</dbReference>
<evidence type="ECO:0000259" key="2">
    <source>
        <dbReference type="Pfam" id="PF13439"/>
    </source>
</evidence>
<dbReference type="EMBL" id="SRYX01000021">
    <property type="protein sequence ID" value="TGY37866.1"/>
    <property type="molecule type" value="Genomic_DNA"/>
</dbReference>
<protein>
    <submittedName>
        <fullName evidence="3">Glycosyltransferase family 1 protein</fullName>
    </submittedName>
</protein>
<evidence type="ECO:0000313" key="3">
    <source>
        <dbReference type="EMBL" id="TGY37866.1"/>
    </source>
</evidence>
<dbReference type="InterPro" id="IPR001296">
    <property type="entry name" value="Glyco_trans_1"/>
</dbReference>
<dbReference type="Pfam" id="PF00534">
    <property type="entry name" value="Glycos_transf_1"/>
    <property type="match status" value="1"/>
</dbReference>
<evidence type="ECO:0000313" key="4">
    <source>
        <dbReference type="Proteomes" id="UP000309566"/>
    </source>
</evidence>
<proteinExistence type="predicted"/>
<organism evidence="3 4">
    <name type="scientific">Bacteroides caecimuris</name>
    <dbReference type="NCBI Taxonomy" id="1796613"/>
    <lineage>
        <taxon>Bacteria</taxon>
        <taxon>Pseudomonadati</taxon>
        <taxon>Bacteroidota</taxon>
        <taxon>Bacteroidia</taxon>
        <taxon>Bacteroidales</taxon>
        <taxon>Bacteroidaceae</taxon>
        <taxon>Bacteroides</taxon>
    </lineage>
</organism>
<reference evidence="3 4" key="1">
    <citation type="submission" date="2019-04" db="EMBL/GenBank/DDBJ databases">
        <title>Microbes associate with the intestines of laboratory mice.</title>
        <authorList>
            <person name="Navarre W."/>
            <person name="Wong E."/>
            <person name="Huang K."/>
            <person name="Tropini C."/>
            <person name="Ng K."/>
            <person name="Yu B."/>
        </authorList>
    </citation>
    <scope>NUCLEOTIDE SEQUENCE [LARGE SCALE GENOMIC DNA]</scope>
    <source>
        <strain evidence="3 4">NM63_1-25</strain>
    </source>
</reference>
<dbReference type="Gene3D" id="3.40.50.2000">
    <property type="entry name" value="Glycogen Phosphorylase B"/>
    <property type="match status" value="2"/>
</dbReference>
<dbReference type="CDD" id="cd03809">
    <property type="entry name" value="GT4_MtfB-like"/>
    <property type="match status" value="1"/>
</dbReference>
<dbReference type="Pfam" id="PF13439">
    <property type="entry name" value="Glyco_transf_4"/>
    <property type="match status" value="1"/>
</dbReference>
<name>A0A4S2D8G9_9BACE</name>
<dbReference type="Proteomes" id="UP000309566">
    <property type="component" value="Unassembled WGS sequence"/>
</dbReference>
<feature type="domain" description="Glycosyltransferase subfamily 4-like N-terminal" evidence="2">
    <location>
        <begin position="18"/>
        <end position="180"/>
    </location>
</feature>
<sequence length="370" mass="43580">MKKPYILYDSQIFDLQIIGGISRYFCEIISRLQQPFDISIRYSENYYLKNSTIARHRIPLPQCLFKRYKDKLLHKNFKYTKNKLKTSSPYLLHATYYEPYFLKYIGNNPFVITVHDMIYERLPDYFSKEETEQIIQQKKEIISKASRIIAISKNTKKDLVELLHIDQQKIDVIYHGTSMQRFENKITMQLPEKYILFVGSRYSYKNFNRFIEAFSLLTQKDSKLYLICTGNKFSQDEEDKLSKLHIKNKTLQINASDKELSELYTRASLFVFPSLYEGFGIPILEAYACHCPIAISNTSCFPEIAGDAAIYFDPYSVKDIANTIEAIIYNPQKANELIQKGIKRLELYSWEKTVLETEETYKKTIQGYNF</sequence>
<dbReference type="AlphaFoldDB" id="A0A4S2D8G9"/>